<dbReference type="AlphaFoldDB" id="A0A1M7ANC6"/>
<sequence>MKKRFLLMTMFTLVLILSACNGDEEDAGSSEEGSGETADTTETTEETTEESSGNGEEDREEANGEPETSADELIDAAQDEWGETDSYELNQVFLIEDGDTSDAVRMITTHSDQDELKVAINHIEATVTHYIFEDEHHIYSGNQFEQQAEAMDIDGTAYRDLISDLDRYRSGGVERSEDGYELMMQVEDAEDAENLMSEEMADLLQAADDVSGEITLTFDEEYRYTGGEMTAVLVNDGEETELSSTFTIENINNIPVIEKPSGM</sequence>
<dbReference type="PROSITE" id="PS51257">
    <property type="entry name" value="PROKAR_LIPOPROTEIN"/>
    <property type="match status" value="1"/>
</dbReference>
<gene>
    <name evidence="3" type="ORF">SAMN02745189_00210</name>
</gene>
<feature type="region of interest" description="Disordered" evidence="1">
    <location>
        <begin position="23"/>
        <end position="69"/>
    </location>
</feature>
<feature type="compositionally biased region" description="Low complexity" evidence="1">
    <location>
        <begin position="30"/>
        <end position="41"/>
    </location>
</feature>
<protein>
    <submittedName>
        <fullName evidence="3">Uncharacterized protein</fullName>
    </submittedName>
</protein>
<feature type="signal peptide" evidence="2">
    <location>
        <begin position="1"/>
        <end position="21"/>
    </location>
</feature>
<name>A0A1M7ANC6_9BACL</name>
<feature type="chain" id="PRO_5039654104" evidence="2">
    <location>
        <begin position="22"/>
        <end position="263"/>
    </location>
</feature>
<keyword evidence="4" id="KW-1185">Reference proteome</keyword>
<keyword evidence="2" id="KW-0732">Signal</keyword>
<feature type="compositionally biased region" description="Acidic residues" evidence="1">
    <location>
        <begin position="42"/>
        <end position="69"/>
    </location>
</feature>
<dbReference type="Proteomes" id="UP000184206">
    <property type="component" value="Unassembled WGS sequence"/>
</dbReference>
<evidence type="ECO:0000256" key="1">
    <source>
        <dbReference type="SAM" id="MobiDB-lite"/>
    </source>
</evidence>
<evidence type="ECO:0000313" key="3">
    <source>
        <dbReference type="EMBL" id="SHL44302.1"/>
    </source>
</evidence>
<proteinExistence type="predicted"/>
<accession>A0A1M7ANC6</accession>
<dbReference type="RefSeq" id="WP_072707471.1">
    <property type="nucleotide sequence ID" value="NZ_FRCF01000002.1"/>
</dbReference>
<evidence type="ECO:0000313" key="4">
    <source>
        <dbReference type="Proteomes" id="UP000184206"/>
    </source>
</evidence>
<dbReference type="OrthoDB" id="2417533at2"/>
<evidence type="ECO:0000256" key="2">
    <source>
        <dbReference type="SAM" id="SignalP"/>
    </source>
</evidence>
<organism evidence="3 4">
    <name type="scientific">Lacicoccus alkaliphilus DSM 16010</name>
    <dbReference type="NCBI Taxonomy" id="1123231"/>
    <lineage>
        <taxon>Bacteria</taxon>
        <taxon>Bacillati</taxon>
        <taxon>Bacillota</taxon>
        <taxon>Bacilli</taxon>
        <taxon>Bacillales</taxon>
        <taxon>Salinicoccaceae</taxon>
        <taxon>Lacicoccus</taxon>
    </lineage>
</organism>
<reference evidence="3 4" key="1">
    <citation type="submission" date="2016-11" db="EMBL/GenBank/DDBJ databases">
        <authorList>
            <person name="Jaros S."/>
            <person name="Januszkiewicz K."/>
            <person name="Wedrychowicz H."/>
        </authorList>
    </citation>
    <scope>NUCLEOTIDE SEQUENCE [LARGE SCALE GENOMIC DNA]</scope>
    <source>
        <strain evidence="3 4">DSM 16010</strain>
    </source>
</reference>
<dbReference type="STRING" id="1123231.SAMN02745189_00210"/>
<dbReference type="EMBL" id="FRCF01000002">
    <property type="protein sequence ID" value="SHL44302.1"/>
    <property type="molecule type" value="Genomic_DNA"/>
</dbReference>